<gene>
    <name evidence="1" type="ORF">UFOVP847_45</name>
</gene>
<organism evidence="1">
    <name type="scientific">uncultured Caudovirales phage</name>
    <dbReference type="NCBI Taxonomy" id="2100421"/>
    <lineage>
        <taxon>Viruses</taxon>
        <taxon>Duplodnaviria</taxon>
        <taxon>Heunggongvirae</taxon>
        <taxon>Uroviricota</taxon>
        <taxon>Caudoviricetes</taxon>
        <taxon>Peduoviridae</taxon>
        <taxon>Maltschvirus</taxon>
        <taxon>Maltschvirus maltsch</taxon>
    </lineage>
</organism>
<name>A0A6J5PBR6_9CAUD</name>
<proteinExistence type="predicted"/>
<accession>A0A6J5PBR6</accession>
<reference evidence="1" key="1">
    <citation type="submission" date="2020-04" db="EMBL/GenBank/DDBJ databases">
        <authorList>
            <person name="Chiriac C."/>
            <person name="Salcher M."/>
            <person name="Ghai R."/>
            <person name="Kavagutti S V."/>
        </authorList>
    </citation>
    <scope>NUCLEOTIDE SEQUENCE</scope>
</reference>
<evidence type="ECO:0000313" key="1">
    <source>
        <dbReference type="EMBL" id="CAB4166688.1"/>
    </source>
</evidence>
<sequence length="73" mass="8594">MSIQPSTREQDECLLLIVKMRRRHGPLVTADELSLPSERVRVICNRIMNDDLKYSTKDNMEAKQQVMAGYWRK</sequence>
<dbReference type="EMBL" id="LR796789">
    <property type="protein sequence ID" value="CAB4166688.1"/>
    <property type="molecule type" value="Genomic_DNA"/>
</dbReference>
<protein>
    <submittedName>
        <fullName evidence="1">Uncharacterized protein</fullName>
    </submittedName>
</protein>